<keyword evidence="5 8" id="KW-0186">Copper</keyword>
<comment type="PTM">
    <text evidence="7 8">Topaquinone (TPQ) is generated by copper-dependent autoxidation of a specific tyrosyl residue.</text>
</comment>
<dbReference type="PANTHER" id="PTHR10638">
    <property type="entry name" value="COPPER AMINE OXIDASE"/>
    <property type="match status" value="1"/>
</dbReference>
<evidence type="ECO:0000256" key="1">
    <source>
        <dbReference type="ARBA" id="ARBA00007983"/>
    </source>
</evidence>
<dbReference type="Gene3D" id="3.10.450.40">
    <property type="match status" value="2"/>
</dbReference>
<evidence type="ECO:0000256" key="6">
    <source>
        <dbReference type="PIRSR" id="PIRSR600269-50"/>
    </source>
</evidence>
<evidence type="ECO:0000256" key="3">
    <source>
        <dbReference type="ARBA" id="ARBA00022772"/>
    </source>
</evidence>
<feature type="domain" description="Copper amine oxidase N2-terminal" evidence="11">
    <location>
        <begin position="105"/>
        <end position="174"/>
    </location>
</feature>
<evidence type="ECO:0000313" key="14">
    <source>
        <dbReference type="Proteomes" id="UP001374579"/>
    </source>
</evidence>
<keyword evidence="9" id="KW-0812">Transmembrane</keyword>
<keyword evidence="3 6" id="KW-0801">TPQ</keyword>
<dbReference type="Gene3D" id="2.70.98.20">
    <property type="entry name" value="Copper amine oxidase, catalytic domain"/>
    <property type="match status" value="1"/>
</dbReference>
<evidence type="ECO:0000259" key="11">
    <source>
        <dbReference type="Pfam" id="PF02727"/>
    </source>
</evidence>
<dbReference type="EMBL" id="JBAMIC010000001">
    <property type="protein sequence ID" value="KAK7116605.1"/>
    <property type="molecule type" value="Genomic_DNA"/>
</dbReference>
<dbReference type="Pfam" id="PF09248">
    <property type="entry name" value="DUF1965"/>
    <property type="match status" value="1"/>
</dbReference>
<feature type="transmembrane region" description="Helical" evidence="9">
    <location>
        <begin position="41"/>
        <end position="63"/>
    </location>
</feature>
<feature type="domain" description="Copper amine oxidase catalytic" evidence="10">
    <location>
        <begin position="357"/>
        <end position="764"/>
    </location>
</feature>
<dbReference type="PRINTS" id="PR00766">
    <property type="entry name" value="CUDAOXIDASE"/>
</dbReference>
<keyword evidence="4 8" id="KW-0560">Oxidoreductase</keyword>
<gene>
    <name evidence="13" type="ORF">V1264_002260</name>
</gene>
<keyword evidence="14" id="KW-1185">Reference proteome</keyword>
<comment type="similarity">
    <text evidence="1 8">Belongs to the copper/topaquinone oxidase family.</text>
</comment>
<evidence type="ECO:0000313" key="13">
    <source>
        <dbReference type="EMBL" id="KAK7116605.1"/>
    </source>
</evidence>
<feature type="active site" description="Proton acceptor" evidence="6">
    <location>
        <position position="428"/>
    </location>
</feature>
<dbReference type="InterPro" id="IPR049948">
    <property type="entry name" value="Cu_Am_ox_TPQ-bd"/>
</dbReference>
<dbReference type="PROSITE" id="PS01164">
    <property type="entry name" value="COPPER_AMINE_OXID_1"/>
    <property type="match status" value="1"/>
</dbReference>
<accession>A0AAN9C908</accession>
<comment type="cofactor">
    <cofactor evidence="8">
        <name>Cu cation</name>
        <dbReference type="ChEBI" id="CHEBI:23378"/>
    </cofactor>
    <text evidence="8">Contains 1 topaquinone per subunit.</text>
</comment>
<feature type="active site" description="Schiff-base intermediate with substrate; via topaquinone" evidence="6">
    <location>
        <position position="515"/>
    </location>
</feature>
<dbReference type="Proteomes" id="UP001374579">
    <property type="component" value="Unassembled WGS sequence"/>
</dbReference>
<dbReference type="InterPro" id="IPR016182">
    <property type="entry name" value="Cu_amine_oxidase_N-reg"/>
</dbReference>
<feature type="domain" description="DUF1965" evidence="12">
    <location>
        <begin position="274"/>
        <end position="320"/>
    </location>
</feature>
<dbReference type="InterPro" id="IPR015798">
    <property type="entry name" value="Cu_amine_oxidase_C"/>
</dbReference>
<dbReference type="InterPro" id="IPR015800">
    <property type="entry name" value="Cu_amine_oxidase_N2"/>
</dbReference>
<dbReference type="GO" id="GO:0048038">
    <property type="term" value="F:quinone binding"/>
    <property type="evidence" value="ECO:0007669"/>
    <property type="project" value="InterPro"/>
</dbReference>
<dbReference type="InterPro" id="IPR036460">
    <property type="entry name" value="Cu_amine_oxidase_C_sf"/>
</dbReference>
<dbReference type="PANTHER" id="PTHR10638:SF20">
    <property type="entry name" value="AMINE OXIDASE"/>
    <property type="match status" value="1"/>
</dbReference>
<name>A0AAN9C908_9CAEN</name>
<sequence length="817" mass="92681">MVTETLQHTTAVDRRRVGLEACCDGGEDEKSQQRTTRRWKIIAAFLTTLLLACLAVMCCVLLRQNDVKRSCDASCDVISRTEYMDAPLTPFSELTVEEVETVLYHFQSNHSQFRITDVKKAGMGDNYIHMMEAIVPPKALVLDYLKRGGTLPERKARVIVFRGNATPPVVEEYQVPLSRPHMTSVIQTESRKTRVPYSMKPFSRVEFRDVFRRLIPMVVKQLGHVVKESYGASLGPGCSPKCLRLSMTPVSTAFLPPDTRAAWFWLAYDREFFTLHPLDLQFLVDTTHVDSSQWAVKKVYYADQFFDTFQQLDMSYRQGGINVTRVTFPEGPEEELYSSLHLRGKPFPEDDRPPPVTVLPHGNRFKVRGSRVDYLRWQFTLRVSPSVGLQLFDVNFGGERIAYEISLQEVAVLYTGYTPASSVLFFADSAGLFGTRMRGMLEGEDCPPHAVYLDTRMFASNDGGLKRFARAMCLFEHNTELPLRRHRAYSMTGAFYGGLTDTVLVLRAFISLINYDYILDYKFHANGAIEVSISSTGFLAASFYYPPEERFGTRIHKHVTAGLHQHLFHFKADLDIAGTRNNFTSMDIGVEEKKDTWGHDPQASRSQFFVSKTTRRTEKDACYHYNFSTPKYLLVSGGEETDLGHRRSYRVLPQGMSPPLLPPGNGFEPSVPWSRCQVAVTKHKDSETTSSSIYAMWDAKDPVVNFTSYWADDEVIENEDLVTWVTLGTYHIPHLENTPNTATVGTTVSLFLAPFNYFTEDPSMASRDAVRVSPRDPKHPYSGSVVQRYNTSSLLTCIPDFKLPDEELSEDSEDLFT</sequence>
<dbReference type="Pfam" id="PF01179">
    <property type="entry name" value="Cu_amine_oxid"/>
    <property type="match status" value="1"/>
</dbReference>
<evidence type="ECO:0000256" key="2">
    <source>
        <dbReference type="ARBA" id="ARBA00022723"/>
    </source>
</evidence>
<dbReference type="SUPFAM" id="SSF49998">
    <property type="entry name" value="Amine oxidase catalytic domain"/>
    <property type="match status" value="1"/>
</dbReference>
<evidence type="ECO:0000256" key="8">
    <source>
        <dbReference type="RuleBase" id="RU000672"/>
    </source>
</evidence>
<comment type="caution">
    <text evidence="13">The sequence shown here is derived from an EMBL/GenBank/DDBJ whole genome shotgun (WGS) entry which is preliminary data.</text>
</comment>
<evidence type="ECO:0000256" key="7">
    <source>
        <dbReference type="PIRSR" id="PIRSR600269-51"/>
    </source>
</evidence>
<evidence type="ECO:0000259" key="10">
    <source>
        <dbReference type="Pfam" id="PF01179"/>
    </source>
</evidence>
<protein>
    <recommendedName>
        <fullName evidence="8">Amine oxidase</fullName>
        <ecNumber evidence="8">1.4.3.-</ecNumber>
    </recommendedName>
</protein>
<keyword evidence="9" id="KW-1133">Transmembrane helix</keyword>
<dbReference type="GO" id="GO:0009308">
    <property type="term" value="P:amine metabolic process"/>
    <property type="evidence" value="ECO:0007669"/>
    <property type="project" value="UniProtKB-UniRule"/>
</dbReference>
<dbReference type="GO" id="GO:0005507">
    <property type="term" value="F:copper ion binding"/>
    <property type="evidence" value="ECO:0007669"/>
    <property type="project" value="InterPro"/>
</dbReference>
<dbReference type="Pfam" id="PF02727">
    <property type="entry name" value="Cu_amine_oxidN2"/>
    <property type="match status" value="1"/>
</dbReference>
<dbReference type="GO" id="GO:0008131">
    <property type="term" value="F:primary methylamine oxidase activity"/>
    <property type="evidence" value="ECO:0007669"/>
    <property type="project" value="InterPro"/>
</dbReference>
<evidence type="ECO:0000259" key="12">
    <source>
        <dbReference type="Pfam" id="PF09248"/>
    </source>
</evidence>
<keyword evidence="9" id="KW-0472">Membrane</keyword>
<keyword evidence="2 8" id="KW-0479">Metal-binding</keyword>
<dbReference type="InterPro" id="IPR000269">
    <property type="entry name" value="Cu_amine_oxidase"/>
</dbReference>
<dbReference type="EC" id="1.4.3.-" evidence="8"/>
<reference evidence="13 14" key="1">
    <citation type="submission" date="2024-02" db="EMBL/GenBank/DDBJ databases">
        <title>Chromosome-scale genome assembly of the rough periwinkle Littorina saxatilis.</title>
        <authorList>
            <person name="De Jode A."/>
            <person name="Faria R."/>
            <person name="Formenti G."/>
            <person name="Sims Y."/>
            <person name="Smith T.P."/>
            <person name="Tracey A."/>
            <person name="Wood J.M.D."/>
            <person name="Zagrodzka Z.B."/>
            <person name="Johannesson K."/>
            <person name="Butlin R.K."/>
            <person name="Leder E.H."/>
        </authorList>
    </citation>
    <scope>NUCLEOTIDE SEQUENCE [LARGE SCALE GENOMIC DNA]</scope>
    <source>
        <strain evidence="13">Snail1</strain>
        <tissue evidence="13">Muscle</tissue>
    </source>
</reference>
<dbReference type="AlphaFoldDB" id="A0AAN9C908"/>
<evidence type="ECO:0000256" key="9">
    <source>
        <dbReference type="SAM" id="Phobius"/>
    </source>
</evidence>
<evidence type="ECO:0000256" key="4">
    <source>
        <dbReference type="ARBA" id="ARBA00023002"/>
    </source>
</evidence>
<organism evidence="13 14">
    <name type="scientific">Littorina saxatilis</name>
    <dbReference type="NCBI Taxonomy" id="31220"/>
    <lineage>
        <taxon>Eukaryota</taxon>
        <taxon>Metazoa</taxon>
        <taxon>Spiralia</taxon>
        <taxon>Lophotrochozoa</taxon>
        <taxon>Mollusca</taxon>
        <taxon>Gastropoda</taxon>
        <taxon>Caenogastropoda</taxon>
        <taxon>Littorinimorpha</taxon>
        <taxon>Littorinoidea</taxon>
        <taxon>Littorinidae</taxon>
        <taxon>Littorina</taxon>
    </lineage>
</organism>
<feature type="modified residue" description="2',4',5'-topaquinone" evidence="7">
    <location>
        <position position="515"/>
    </location>
</feature>
<dbReference type="GO" id="GO:0005886">
    <property type="term" value="C:plasma membrane"/>
    <property type="evidence" value="ECO:0007669"/>
    <property type="project" value="TreeGrafter"/>
</dbReference>
<dbReference type="SUPFAM" id="SSF54416">
    <property type="entry name" value="Amine oxidase N-terminal region"/>
    <property type="match status" value="2"/>
</dbReference>
<proteinExistence type="inferred from homology"/>
<dbReference type="InterPro" id="IPR015328">
    <property type="entry name" value="DUF1965"/>
</dbReference>
<evidence type="ECO:0000256" key="5">
    <source>
        <dbReference type="ARBA" id="ARBA00023008"/>
    </source>
</evidence>